<keyword evidence="4" id="KW-1185">Reference proteome</keyword>
<feature type="compositionally biased region" description="Polar residues" evidence="2">
    <location>
        <begin position="193"/>
        <end position="204"/>
    </location>
</feature>
<feature type="region of interest" description="Disordered" evidence="2">
    <location>
        <begin position="671"/>
        <end position="721"/>
    </location>
</feature>
<evidence type="ECO:0000256" key="1">
    <source>
        <dbReference type="SAM" id="Coils"/>
    </source>
</evidence>
<dbReference type="OrthoDB" id="4832347at2759"/>
<dbReference type="Proteomes" id="UP000027238">
    <property type="component" value="Unassembled WGS sequence"/>
</dbReference>
<dbReference type="HOGENOM" id="CLU_370452_0_0_1"/>
<dbReference type="eggNOG" id="ENOG502T64G">
    <property type="taxonomic scope" value="Eukaryota"/>
</dbReference>
<keyword evidence="1" id="KW-0175">Coiled coil</keyword>
<proteinExistence type="predicted"/>
<sequence>MVHPNTFFISGVSLPVPPWPENPILSAAVLLHPANIKRFGRSLESKSVQDRQRRIYINLVVLFRLLTHCRHLAFDNKAFWVFVNHHWGVPNAAPQKIEELVDVYSERRRIYLRADRIKRKHRDLLTDLIDAWNSTDSSSPSPSPLSRREIDAEWDRIEKLWLEQLRLDPESLLDETNPPHIGTFPSRNGAPSVFQTKGGSSRTPGSGKDLFQRITYPSPDHCRMSSGTASRPPAESPAPKPMDSAIDDLIQNESRKRRFTPDIPSTTKRQCIPESPLRCPRLEHDAASAPHKATRQGREGSSPDDMSITGANFRPTDDANEPDLEAQQVEQSITLSDPTAPCIGRQVGMDSSSSSASSDRRVEENDKEMQILKEQTELLLESRELSRDLQKAHDQLIMFTASKCQDALERLDQLSSQVGTLSKDAVTCRQSCEELQRRQTEQQNLIQSFQGHIAGVEPGLEEANKDIIAQENRRNDGEKYWQDVDARLSQLESKLESQTSVRLQTTKSVESELQALEKEEAGGLEAVVPKSLDERHGKTKMIDSNHPLKVEYEGRLTRMEEASATSTSLVNNCRTLIEVSKMTVDHHLQVLRNRTKLLEDRVTNHIADHDRISNEQNKRLELVEAELTRYKEAASTQLQQKPSHPSRSEFSDLQAQLNAMKNSLAVIEQRQRVNPTEEDPRTPLSSISQTALNQPTRSGLKVPTVSSRNHVPSTVAVKKEN</sequence>
<feature type="region of interest" description="Disordered" evidence="2">
    <location>
        <begin position="172"/>
        <end position="366"/>
    </location>
</feature>
<dbReference type="EMBL" id="JMSE01000935">
    <property type="protein sequence ID" value="KDN66416.1"/>
    <property type="molecule type" value="Genomic_DNA"/>
</dbReference>
<accession>A0A066XKY9</accession>
<comment type="caution">
    <text evidence="3">The sequence shown here is derived from an EMBL/GenBank/DDBJ whole genome shotgun (WGS) entry which is preliminary data.</text>
</comment>
<dbReference type="STRING" id="1173701.A0A066XKY9"/>
<name>A0A066XKY9_COLSU</name>
<protein>
    <submittedName>
        <fullName evidence="3">Uncharacterized protein</fullName>
    </submittedName>
</protein>
<feature type="coiled-coil region" evidence="1">
    <location>
        <begin position="613"/>
        <end position="670"/>
    </location>
</feature>
<evidence type="ECO:0000313" key="4">
    <source>
        <dbReference type="Proteomes" id="UP000027238"/>
    </source>
</evidence>
<evidence type="ECO:0000256" key="2">
    <source>
        <dbReference type="SAM" id="MobiDB-lite"/>
    </source>
</evidence>
<feature type="compositionally biased region" description="Polar residues" evidence="2">
    <location>
        <begin position="328"/>
        <end position="337"/>
    </location>
</feature>
<feature type="compositionally biased region" description="Polar residues" evidence="2">
    <location>
        <begin position="683"/>
        <end position="697"/>
    </location>
</feature>
<gene>
    <name evidence="3" type="ORF">CSUB01_09854</name>
</gene>
<dbReference type="AlphaFoldDB" id="A0A066XKY9"/>
<evidence type="ECO:0000313" key="3">
    <source>
        <dbReference type="EMBL" id="KDN66416.1"/>
    </source>
</evidence>
<organism evidence="3 4">
    <name type="scientific">Colletotrichum sublineola</name>
    <name type="common">Sorghum anthracnose fungus</name>
    <dbReference type="NCBI Taxonomy" id="1173701"/>
    <lineage>
        <taxon>Eukaryota</taxon>
        <taxon>Fungi</taxon>
        <taxon>Dikarya</taxon>
        <taxon>Ascomycota</taxon>
        <taxon>Pezizomycotina</taxon>
        <taxon>Sordariomycetes</taxon>
        <taxon>Hypocreomycetidae</taxon>
        <taxon>Glomerellales</taxon>
        <taxon>Glomerellaceae</taxon>
        <taxon>Colletotrichum</taxon>
        <taxon>Colletotrichum graminicola species complex</taxon>
    </lineage>
</organism>
<reference evidence="4" key="1">
    <citation type="journal article" date="2014" name="Genome Announc.">
        <title>Draft genome sequence of Colletotrichum sublineola, a destructive pathogen of cultivated sorghum.</title>
        <authorList>
            <person name="Baroncelli R."/>
            <person name="Sanz-Martin J.M."/>
            <person name="Rech G.E."/>
            <person name="Sukno S.A."/>
            <person name="Thon M.R."/>
        </authorList>
    </citation>
    <scope>NUCLEOTIDE SEQUENCE [LARGE SCALE GENOMIC DNA]</scope>
    <source>
        <strain evidence="4">TX430BB</strain>
    </source>
</reference>